<comment type="caution">
    <text evidence="2">The sequence shown here is derived from an EMBL/GenBank/DDBJ whole genome shotgun (WGS) entry which is preliminary data.</text>
</comment>
<feature type="coiled-coil region" evidence="1">
    <location>
        <begin position="95"/>
        <end position="122"/>
    </location>
</feature>
<evidence type="ECO:0000313" key="2">
    <source>
        <dbReference type="EMBL" id="CDG73886.1"/>
    </source>
</evidence>
<gene>
    <name evidence="2" type="ORF">ANICBIBUN_15665</name>
</gene>
<accession>A0AA36K907</accession>
<reference evidence="2 3" key="1">
    <citation type="submission" date="2013-06" db="EMBL/GenBank/DDBJ databases">
        <title>Comparative analysis of genomes of multi-drug Acinetobacter sp. from Colombian Hospitals.</title>
        <authorList>
            <person name="Barreto-Hernandez E."/>
            <person name="Gonzalez E.B."/>
            <person name="Cepeda L.A."/>
            <person name="Valenzuela E.M."/>
            <person name="Falquet L."/>
            <person name="Reguero M.T."/>
            <person name="Mantilla R."/>
        </authorList>
    </citation>
    <scope>NUCLEOTIDE SEQUENCE [LARGE SCALE GENOMIC DNA]</scope>
    <source>
        <strain evidence="2 3">28F</strain>
    </source>
</reference>
<keyword evidence="1" id="KW-0175">Coiled coil</keyword>
<evidence type="ECO:0000256" key="1">
    <source>
        <dbReference type="SAM" id="Coils"/>
    </source>
</evidence>
<dbReference type="AlphaFoldDB" id="A0AA36K907"/>
<dbReference type="EMBL" id="CBSD020000014">
    <property type="protein sequence ID" value="CDG73886.1"/>
    <property type="molecule type" value="Genomic_DNA"/>
</dbReference>
<keyword evidence="3" id="KW-1185">Reference proteome</keyword>
<name>A0AA36K907_ACINO</name>
<protein>
    <submittedName>
        <fullName evidence="2">Uncharacterized protein</fullName>
    </submittedName>
</protein>
<organism evidence="2 3">
    <name type="scientific">Acinetobacter nosocomialis 28F</name>
    <dbReference type="NCBI Taxonomy" id="1147131"/>
    <lineage>
        <taxon>Bacteria</taxon>
        <taxon>Pseudomonadati</taxon>
        <taxon>Pseudomonadota</taxon>
        <taxon>Gammaproteobacteria</taxon>
        <taxon>Moraxellales</taxon>
        <taxon>Moraxellaceae</taxon>
        <taxon>Acinetobacter</taxon>
        <taxon>Acinetobacter calcoaceticus/baumannii complex</taxon>
    </lineage>
</organism>
<proteinExistence type="predicted"/>
<evidence type="ECO:0000313" key="3">
    <source>
        <dbReference type="Proteomes" id="UP000019193"/>
    </source>
</evidence>
<sequence>MTLYRWIYGVKMAQHLTDQNVQDIVEILDYWSPNEKLTWERLCKAIEVQLELIPAPTRQTLQKFARIKTAYDLGKKSPTALRILKSKQQKLPASLKIAQARIESLEAKNARLEKENAMLLEQFVVWQYNAHKYGLSIAKLNEPMNKKSSD</sequence>
<dbReference type="Proteomes" id="UP000019193">
    <property type="component" value="Unassembled WGS sequence"/>
</dbReference>